<evidence type="ECO:0000313" key="6">
    <source>
        <dbReference type="EMBL" id="SHK89988.1"/>
    </source>
</evidence>
<organism evidence="6 7">
    <name type="scientific">Desulfatibacillum alkenivorans DSM 16219</name>
    <dbReference type="NCBI Taxonomy" id="1121393"/>
    <lineage>
        <taxon>Bacteria</taxon>
        <taxon>Pseudomonadati</taxon>
        <taxon>Thermodesulfobacteriota</taxon>
        <taxon>Desulfobacteria</taxon>
        <taxon>Desulfobacterales</taxon>
        <taxon>Desulfatibacillaceae</taxon>
        <taxon>Desulfatibacillum</taxon>
    </lineage>
</organism>
<dbReference type="Pfam" id="PF00004">
    <property type="entry name" value="AAA"/>
    <property type="match status" value="1"/>
</dbReference>
<evidence type="ECO:0000256" key="3">
    <source>
        <dbReference type="ARBA" id="ARBA00022840"/>
    </source>
</evidence>
<accession>A0A1M6W8M9</accession>
<dbReference type="InterPro" id="IPR050221">
    <property type="entry name" value="26S_Proteasome_ATPase"/>
</dbReference>
<evidence type="ECO:0000313" key="7">
    <source>
        <dbReference type="Proteomes" id="UP000183994"/>
    </source>
</evidence>
<dbReference type="RefSeq" id="WP_073478298.1">
    <property type="nucleotide sequence ID" value="NZ_FQZU01000037.1"/>
</dbReference>
<feature type="domain" description="AAA+ ATPase" evidence="5">
    <location>
        <begin position="116"/>
        <end position="248"/>
    </location>
</feature>
<dbReference type="GO" id="GO:0005524">
    <property type="term" value="F:ATP binding"/>
    <property type="evidence" value="ECO:0007669"/>
    <property type="project" value="UniProtKB-KW"/>
</dbReference>
<protein>
    <submittedName>
        <fullName evidence="6">ATPase family associated with various cellular activities (AAA)</fullName>
    </submittedName>
</protein>
<dbReference type="PROSITE" id="PS00674">
    <property type="entry name" value="AAA"/>
    <property type="match status" value="1"/>
</dbReference>
<dbReference type="InterPro" id="IPR003960">
    <property type="entry name" value="ATPase_AAA_CS"/>
</dbReference>
<evidence type="ECO:0000256" key="1">
    <source>
        <dbReference type="ARBA" id="ARBA00006914"/>
    </source>
</evidence>
<reference evidence="7" key="1">
    <citation type="submission" date="2016-11" db="EMBL/GenBank/DDBJ databases">
        <authorList>
            <person name="Varghese N."/>
            <person name="Submissions S."/>
        </authorList>
    </citation>
    <scope>NUCLEOTIDE SEQUENCE [LARGE SCALE GENOMIC DNA]</scope>
    <source>
        <strain evidence="7">DSM 16219</strain>
    </source>
</reference>
<sequence>MARADLLIRLVQSGIRGDKATFRKVVEAIIAEERTKQHKVLADKLEEMLRSTPVERPATNGGGPMLDQRMGNLFHEVMPQRKLADLILPDEVHQICQSLIQEQHRTDLLRSYNLEPRNRVLLIGPPGNGKTSLAEAIAEALVVPLLVVRYESVVGTYLGETAVRLKKLFEYASTRKCVLFFDEFETLGKERGDLHETGEIKRVVSSLLMQIDNLPSHVMVIGATNHAELLDRAVWRRFQVRMTLPGPTRARLTEWFEKFERRIRIQLGYAPSTLAKRLLGSNFAEVEEFGTTVFRQYVLEQPNADMKDIISKTLQNWSARSVTVAQLSDPEEKNA</sequence>
<keyword evidence="7" id="KW-1185">Reference proteome</keyword>
<dbReference type="CDD" id="cd19481">
    <property type="entry name" value="RecA-like_protease"/>
    <property type="match status" value="1"/>
</dbReference>
<dbReference type="PANTHER" id="PTHR23073">
    <property type="entry name" value="26S PROTEASOME REGULATORY SUBUNIT"/>
    <property type="match status" value="1"/>
</dbReference>
<keyword evidence="3 4" id="KW-0067">ATP-binding</keyword>
<gene>
    <name evidence="6" type="ORF">SAMN02745216_04277</name>
</gene>
<dbReference type="EMBL" id="FQZU01000037">
    <property type="protein sequence ID" value="SHK89988.1"/>
    <property type="molecule type" value="Genomic_DNA"/>
</dbReference>
<dbReference type="Proteomes" id="UP000183994">
    <property type="component" value="Unassembled WGS sequence"/>
</dbReference>
<dbReference type="AlphaFoldDB" id="A0A1M6W8M9"/>
<proteinExistence type="inferred from homology"/>
<dbReference type="SMART" id="SM00382">
    <property type="entry name" value="AAA"/>
    <property type="match status" value="1"/>
</dbReference>
<dbReference type="SUPFAM" id="SSF52540">
    <property type="entry name" value="P-loop containing nucleoside triphosphate hydrolases"/>
    <property type="match status" value="1"/>
</dbReference>
<dbReference type="Gene3D" id="3.40.50.300">
    <property type="entry name" value="P-loop containing nucleotide triphosphate hydrolases"/>
    <property type="match status" value="1"/>
</dbReference>
<comment type="similarity">
    <text evidence="1 4">Belongs to the AAA ATPase family.</text>
</comment>
<evidence type="ECO:0000256" key="4">
    <source>
        <dbReference type="RuleBase" id="RU003651"/>
    </source>
</evidence>
<dbReference type="InterPro" id="IPR003959">
    <property type="entry name" value="ATPase_AAA_core"/>
</dbReference>
<evidence type="ECO:0000256" key="2">
    <source>
        <dbReference type="ARBA" id="ARBA00022741"/>
    </source>
</evidence>
<dbReference type="InterPro" id="IPR027417">
    <property type="entry name" value="P-loop_NTPase"/>
</dbReference>
<dbReference type="GO" id="GO:0016887">
    <property type="term" value="F:ATP hydrolysis activity"/>
    <property type="evidence" value="ECO:0007669"/>
    <property type="project" value="InterPro"/>
</dbReference>
<dbReference type="OrthoDB" id="9809379at2"/>
<dbReference type="InterPro" id="IPR003593">
    <property type="entry name" value="AAA+_ATPase"/>
</dbReference>
<evidence type="ECO:0000259" key="5">
    <source>
        <dbReference type="SMART" id="SM00382"/>
    </source>
</evidence>
<dbReference type="STRING" id="1121393.SAMN02745216_04277"/>
<keyword evidence="2 4" id="KW-0547">Nucleotide-binding</keyword>
<name>A0A1M6W8M9_9BACT</name>